<keyword evidence="1" id="KW-0472">Membrane</keyword>
<feature type="transmembrane region" description="Helical" evidence="1">
    <location>
        <begin position="12"/>
        <end position="40"/>
    </location>
</feature>
<name>A0A0K2VJJ4_LEPSM</name>
<evidence type="ECO:0000313" key="2">
    <source>
        <dbReference type="EMBL" id="CDW50342.1"/>
    </source>
</evidence>
<dbReference type="AlphaFoldDB" id="A0A0K2VJJ4"/>
<keyword evidence="1" id="KW-0812">Transmembrane</keyword>
<proteinExistence type="predicted"/>
<reference evidence="2" key="1">
    <citation type="submission" date="2014-05" db="EMBL/GenBank/DDBJ databases">
        <authorList>
            <person name="Chronopoulou M."/>
        </authorList>
    </citation>
    <scope>NUCLEOTIDE SEQUENCE</scope>
    <source>
        <tissue evidence="2">Whole organism</tissue>
    </source>
</reference>
<protein>
    <submittedName>
        <fullName evidence="2">Uncharacterized protein</fullName>
    </submittedName>
</protein>
<organism evidence="2">
    <name type="scientific">Lepeophtheirus salmonis</name>
    <name type="common">Salmon louse</name>
    <name type="synonym">Caligus salmonis</name>
    <dbReference type="NCBI Taxonomy" id="72036"/>
    <lineage>
        <taxon>Eukaryota</taxon>
        <taxon>Metazoa</taxon>
        <taxon>Ecdysozoa</taxon>
        <taxon>Arthropoda</taxon>
        <taxon>Crustacea</taxon>
        <taxon>Multicrustacea</taxon>
        <taxon>Hexanauplia</taxon>
        <taxon>Copepoda</taxon>
        <taxon>Siphonostomatoida</taxon>
        <taxon>Caligidae</taxon>
        <taxon>Lepeophtheirus</taxon>
    </lineage>
</organism>
<accession>A0A0K2VJJ4</accession>
<keyword evidence="1" id="KW-1133">Transmembrane helix</keyword>
<dbReference type="EMBL" id="HACA01032981">
    <property type="protein sequence ID" value="CDW50342.1"/>
    <property type="molecule type" value="Transcribed_RNA"/>
</dbReference>
<sequence length="55" mass="6724">MRLWYMLLLFRFSILLIMYVFSFVNFLLFVSFMGVSKFIIPKNIYDRHKLPVICV</sequence>
<evidence type="ECO:0000256" key="1">
    <source>
        <dbReference type="SAM" id="Phobius"/>
    </source>
</evidence>